<dbReference type="eggNOG" id="ENOG5032XNS">
    <property type="taxonomic scope" value="Bacteria"/>
</dbReference>
<feature type="signal peptide" evidence="1">
    <location>
        <begin position="1"/>
        <end position="20"/>
    </location>
</feature>
<feature type="chain" id="PRO_5004512010" evidence="1">
    <location>
        <begin position="21"/>
        <end position="157"/>
    </location>
</feature>
<dbReference type="RefSeq" id="WP_016656748.1">
    <property type="nucleotide sequence ID" value="NZ_KE340353.1"/>
</dbReference>
<keyword evidence="1" id="KW-0732">Signal</keyword>
<name>S3N048_9GAMM</name>
<dbReference type="OrthoDB" id="6656750at2"/>
<dbReference type="EMBL" id="ATGI01000031">
    <property type="protein sequence ID" value="EPF71998.1"/>
    <property type="molecule type" value="Genomic_DNA"/>
</dbReference>
<evidence type="ECO:0000256" key="1">
    <source>
        <dbReference type="SAM" id="SignalP"/>
    </source>
</evidence>
<proteinExistence type="predicted"/>
<sequence>MNKVSLLIVLSVLVAPTVFANKTATQATATAKNENMIRVISRPEIMGLWGMQLPNNNTCIEYYNFKGGNELVVNSGKEWSTGIYEYQPAPDNTMSRLPVMAMQIKYDNDEIDCSGLQQDQSGEVSQFFVKWNNPNSISFCGTATGEQCVVDLHRVLP</sequence>
<organism evidence="2 3">
    <name type="scientific">Acinetobacter rudis CIP 110305</name>
    <dbReference type="NCBI Taxonomy" id="421052"/>
    <lineage>
        <taxon>Bacteria</taxon>
        <taxon>Pseudomonadati</taxon>
        <taxon>Pseudomonadota</taxon>
        <taxon>Gammaproteobacteria</taxon>
        <taxon>Moraxellales</taxon>
        <taxon>Moraxellaceae</taxon>
        <taxon>Acinetobacter</taxon>
    </lineage>
</organism>
<gene>
    <name evidence="2" type="ORF">F945_02344</name>
</gene>
<dbReference type="HOGENOM" id="CLU_1657057_0_0_6"/>
<dbReference type="PATRIC" id="fig|421052.3.peg.2288"/>
<dbReference type="AlphaFoldDB" id="S3N048"/>
<evidence type="ECO:0000313" key="2">
    <source>
        <dbReference type="EMBL" id="EPF71998.1"/>
    </source>
</evidence>
<keyword evidence="3" id="KW-1185">Reference proteome</keyword>
<reference evidence="2 3" key="1">
    <citation type="submission" date="2013-06" db="EMBL/GenBank/DDBJ databases">
        <title>The Genome Sequence of Acinetobacter rudis CIP 110305.</title>
        <authorList>
            <consortium name="The Broad Institute Genome Sequencing Platform"/>
            <consortium name="The Broad Institute Genome Sequencing Center for Infectious Disease"/>
            <person name="Cerqueira G."/>
            <person name="Feldgarden M."/>
            <person name="Courvalin P."/>
            <person name="Perichon B."/>
            <person name="Grillot-Courvalin C."/>
            <person name="Clermont D."/>
            <person name="Rocha E."/>
            <person name="Yoon E.-J."/>
            <person name="Nemec A."/>
            <person name="Young S.K."/>
            <person name="Zeng Q."/>
            <person name="Gargeya S."/>
            <person name="Fitzgerald M."/>
            <person name="Abouelleil A."/>
            <person name="Alvarado L."/>
            <person name="Berlin A.M."/>
            <person name="Chapman S.B."/>
            <person name="Dewar J."/>
            <person name="Goldberg J."/>
            <person name="Griggs A."/>
            <person name="Gujja S."/>
            <person name="Hansen M."/>
            <person name="Howarth C."/>
            <person name="Imamovic A."/>
            <person name="Larimer J."/>
            <person name="McCowan C."/>
            <person name="Murphy C."/>
            <person name="Pearson M."/>
            <person name="Priest M."/>
            <person name="Roberts A."/>
            <person name="Saif S."/>
            <person name="Shea T."/>
            <person name="Sykes S."/>
            <person name="Wortman J."/>
            <person name="Nusbaum C."/>
            <person name="Birren B."/>
        </authorList>
    </citation>
    <scope>NUCLEOTIDE SEQUENCE [LARGE SCALE GENOMIC DNA]</scope>
    <source>
        <strain evidence="2 3">CIP 110305</strain>
    </source>
</reference>
<protein>
    <submittedName>
        <fullName evidence="2">Uncharacterized protein</fullName>
    </submittedName>
</protein>
<comment type="caution">
    <text evidence="2">The sequence shown here is derived from an EMBL/GenBank/DDBJ whole genome shotgun (WGS) entry which is preliminary data.</text>
</comment>
<evidence type="ECO:0000313" key="3">
    <source>
        <dbReference type="Proteomes" id="UP000014568"/>
    </source>
</evidence>
<dbReference type="Proteomes" id="UP000014568">
    <property type="component" value="Unassembled WGS sequence"/>
</dbReference>
<accession>S3N048</accession>